<dbReference type="Pfam" id="PF10734">
    <property type="entry name" value="DUF2523"/>
    <property type="match status" value="1"/>
</dbReference>
<reference evidence="2" key="1">
    <citation type="submission" date="2016-10" db="EMBL/GenBank/DDBJ databases">
        <authorList>
            <person name="Varghese N."/>
            <person name="Submissions S."/>
        </authorList>
    </citation>
    <scope>NUCLEOTIDE SEQUENCE [LARGE SCALE GENOMIC DNA]</scope>
    <source>
        <strain evidence="2">DSM 12111</strain>
    </source>
</reference>
<evidence type="ECO:0000313" key="2">
    <source>
        <dbReference type="Proteomes" id="UP000242849"/>
    </source>
</evidence>
<dbReference type="EMBL" id="FNSC01000001">
    <property type="protein sequence ID" value="SED93150.1"/>
    <property type="molecule type" value="Genomic_DNA"/>
</dbReference>
<evidence type="ECO:0008006" key="3">
    <source>
        <dbReference type="Google" id="ProtNLM"/>
    </source>
</evidence>
<sequence>MDFSFITDFFTGMNGFIQDMWHWIYQGLYDFTKEVMVVMTKAMIYAYFSSMIFAAEIAYEVVQDIVQGLGITQQIQSAYSTIPEEMRNTLAFFRIPEALTIIFSAIPTKMAMKFVPFIGR</sequence>
<accession>A0A1H5EQ09</accession>
<organism evidence="1 2">
    <name type="scientific">Pseudomonas anguilliseptica</name>
    <dbReference type="NCBI Taxonomy" id="53406"/>
    <lineage>
        <taxon>Bacteria</taxon>
        <taxon>Pseudomonadati</taxon>
        <taxon>Pseudomonadota</taxon>
        <taxon>Gammaproteobacteria</taxon>
        <taxon>Pseudomonadales</taxon>
        <taxon>Pseudomonadaceae</taxon>
        <taxon>Pseudomonas</taxon>
    </lineage>
</organism>
<gene>
    <name evidence="1" type="ORF">SAMN05421553_3667</name>
</gene>
<dbReference type="Proteomes" id="UP000242849">
    <property type="component" value="Unassembled WGS sequence"/>
</dbReference>
<name>A0A1H5EQ09_PSEAG</name>
<protein>
    <recommendedName>
        <fullName evidence="3">DUF2523 domain-containing protein</fullName>
    </recommendedName>
</protein>
<dbReference type="InterPro" id="IPR019670">
    <property type="entry name" value="DUF2523"/>
</dbReference>
<keyword evidence="2" id="KW-1185">Reference proteome</keyword>
<proteinExistence type="predicted"/>
<dbReference type="OrthoDB" id="6884384at2"/>
<dbReference type="RefSeq" id="WP_090385372.1">
    <property type="nucleotide sequence ID" value="NZ_CP156749.1"/>
</dbReference>
<dbReference type="AlphaFoldDB" id="A0A1H5EQ09"/>
<dbReference type="STRING" id="53406.SAMN05421553_3667"/>
<evidence type="ECO:0000313" key="1">
    <source>
        <dbReference type="EMBL" id="SED93150.1"/>
    </source>
</evidence>